<evidence type="ECO:0000256" key="1">
    <source>
        <dbReference type="SAM" id="MobiDB-lite"/>
    </source>
</evidence>
<dbReference type="EMBL" id="KV454001">
    <property type="protein sequence ID" value="ODQ49052.1"/>
    <property type="molecule type" value="Genomic_DNA"/>
</dbReference>
<reference evidence="2 3" key="1">
    <citation type="journal article" date="2016" name="Proc. Natl. Acad. Sci. U.S.A.">
        <title>Comparative genomics of biotechnologically important yeasts.</title>
        <authorList>
            <person name="Riley R."/>
            <person name="Haridas S."/>
            <person name="Wolfe K.H."/>
            <person name="Lopes M.R."/>
            <person name="Hittinger C.T."/>
            <person name="Goeker M."/>
            <person name="Salamov A.A."/>
            <person name="Wisecaver J.H."/>
            <person name="Long T.M."/>
            <person name="Calvey C.H."/>
            <person name="Aerts A.L."/>
            <person name="Barry K.W."/>
            <person name="Choi C."/>
            <person name="Clum A."/>
            <person name="Coughlan A.Y."/>
            <person name="Deshpande S."/>
            <person name="Douglass A.P."/>
            <person name="Hanson S.J."/>
            <person name="Klenk H.-P."/>
            <person name="LaButti K.M."/>
            <person name="Lapidus A."/>
            <person name="Lindquist E.A."/>
            <person name="Lipzen A.M."/>
            <person name="Meier-Kolthoff J.P."/>
            <person name="Ohm R.A."/>
            <person name="Otillar R.P."/>
            <person name="Pangilinan J.L."/>
            <person name="Peng Y."/>
            <person name="Rokas A."/>
            <person name="Rosa C.A."/>
            <person name="Scheuner C."/>
            <person name="Sibirny A.A."/>
            <person name="Slot J.C."/>
            <person name="Stielow J.B."/>
            <person name="Sun H."/>
            <person name="Kurtzman C.P."/>
            <person name="Blackwell M."/>
            <person name="Grigoriev I.V."/>
            <person name="Jeffries T.W."/>
        </authorList>
    </citation>
    <scope>NUCLEOTIDE SEQUENCE [LARGE SCALE GENOMIC DNA]</scope>
    <source>
        <strain evidence="2 3">NRRL Y-2026</strain>
    </source>
</reference>
<gene>
    <name evidence="2" type="ORF">PICMEDRAFT_90977</name>
</gene>
<dbReference type="RefSeq" id="XP_019020165.1">
    <property type="nucleotide sequence ID" value="XM_019165066.1"/>
</dbReference>
<feature type="region of interest" description="Disordered" evidence="1">
    <location>
        <begin position="1"/>
        <end position="23"/>
    </location>
</feature>
<dbReference type="Proteomes" id="UP000094455">
    <property type="component" value="Unassembled WGS sequence"/>
</dbReference>
<keyword evidence="3" id="KW-1185">Reference proteome</keyword>
<protein>
    <submittedName>
        <fullName evidence="2">Uncharacterized protein</fullName>
    </submittedName>
</protein>
<evidence type="ECO:0000313" key="3">
    <source>
        <dbReference type="Proteomes" id="UP000094455"/>
    </source>
</evidence>
<dbReference type="GeneID" id="30181753"/>
<organism evidence="2 3">
    <name type="scientific">Pichia membranifaciens NRRL Y-2026</name>
    <dbReference type="NCBI Taxonomy" id="763406"/>
    <lineage>
        <taxon>Eukaryota</taxon>
        <taxon>Fungi</taxon>
        <taxon>Dikarya</taxon>
        <taxon>Ascomycota</taxon>
        <taxon>Saccharomycotina</taxon>
        <taxon>Pichiomycetes</taxon>
        <taxon>Pichiales</taxon>
        <taxon>Pichiaceae</taxon>
        <taxon>Pichia</taxon>
    </lineage>
</organism>
<name>A0A1E3NSK2_9ASCO</name>
<proteinExistence type="predicted"/>
<evidence type="ECO:0000313" key="2">
    <source>
        <dbReference type="EMBL" id="ODQ49052.1"/>
    </source>
</evidence>
<sequence length="160" mass="18160">MSDPVCNACSDKTSRSHQQKPTHCRDIESSSYQTLHPTPNTLHLPTHIHAFTALNLTKTKPLKTMITVHEQQMSKRADSQVLQDAQDPCSGCDVADMHSERVFNQIQRFYREKETPVRNSNAIRYTSAAQVERLKAYSNNDFAASRIRDLNNGYLPSLLT</sequence>
<accession>A0A1E3NSK2</accession>
<dbReference type="AlphaFoldDB" id="A0A1E3NSK2"/>